<keyword evidence="2" id="KW-0812">Transmembrane</keyword>
<dbReference type="CDD" id="cd06530">
    <property type="entry name" value="S26_SPase_I"/>
    <property type="match status" value="1"/>
</dbReference>
<evidence type="ECO:0000256" key="2">
    <source>
        <dbReference type="ARBA" id="ARBA00022692"/>
    </source>
</evidence>
<accession>X1H3M1</accession>
<keyword evidence="4" id="KW-0472">Membrane</keyword>
<dbReference type="AlphaFoldDB" id="X1H3M1"/>
<evidence type="ECO:0000256" key="3">
    <source>
        <dbReference type="ARBA" id="ARBA00022989"/>
    </source>
</evidence>
<dbReference type="NCBIfam" id="TIGR02228">
    <property type="entry name" value="sigpep_I_arch"/>
    <property type="match status" value="1"/>
</dbReference>
<comment type="subcellular location">
    <subcellularLocation>
        <location evidence="1">Membrane</location>
    </subcellularLocation>
</comment>
<dbReference type="GO" id="GO:0016020">
    <property type="term" value="C:membrane"/>
    <property type="evidence" value="ECO:0007669"/>
    <property type="project" value="UniProtKB-SubCell"/>
</dbReference>
<gene>
    <name evidence="5" type="ORF">S03H2_39819</name>
</gene>
<dbReference type="PANTHER" id="PTHR10806:SF6">
    <property type="entry name" value="SIGNAL PEPTIDASE COMPLEX CATALYTIC SUBUNIT SEC11"/>
    <property type="match status" value="1"/>
</dbReference>
<reference evidence="5" key="1">
    <citation type="journal article" date="2014" name="Front. Microbiol.">
        <title>High frequency of phylogenetically diverse reductive dehalogenase-homologous genes in deep subseafloor sedimentary metagenomes.</title>
        <authorList>
            <person name="Kawai M."/>
            <person name="Futagami T."/>
            <person name="Toyoda A."/>
            <person name="Takaki Y."/>
            <person name="Nishi S."/>
            <person name="Hori S."/>
            <person name="Arai W."/>
            <person name="Tsubouchi T."/>
            <person name="Morono Y."/>
            <person name="Uchiyama I."/>
            <person name="Ito T."/>
            <person name="Fujiyama A."/>
            <person name="Inagaki F."/>
            <person name="Takami H."/>
        </authorList>
    </citation>
    <scope>NUCLEOTIDE SEQUENCE</scope>
    <source>
        <strain evidence="5">Expedition CK06-06</strain>
    </source>
</reference>
<dbReference type="GO" id="GO:0004252">
    <property type="term" value="F:serine-type endopeptidase activity"/>
    <property type="evidence" value="ECO:0007669"/>
    <property type="project" value="InterPro"/>
</dbReference>
<dbReference type="PANTHER" id="PTHR10806">
    <property type="entry name" value="SIGNAL PEPTIDASE COMPLEX CATALYTIC SUBUNIT SEC11"/>
    <property type="match status" value="1"/>
</dbReference>
<dbReference type="InterPro" id="IPR001733">
    <property type="entry name" value="Peptidase_S26B"/>
</dbReference>
<evidence type="ECO:0000256" key="4">
    <source>
        <dbReference type="ARBA" id="ARBA00023136"/>
    </source>
</evidence>
<proteinExistence type="predicted"/>
<dbReference type="InterPro" id="IPR019533">
    <property type="entry name" value="Peptidase_S26"/>
</dbReference>
<dbReference type="EMBL" id="BARU01024648">
    <property type="protein sequence ID" value="GAH51700.1"/>
    <property type="molecule type" value="Genomic_DNA"/>
</dbReference>
<protein>
    <recommendedName>
        <fullName evidence="6">Peptidase S26 domain-containing protein</fullName>
    </recommendedName>
</protein>
<evidence type="ECO:0000256" key="1">
    <source>
        <dbReference type="ARBA" id="ARBA00004370"/>
    </source>
</evidence>
<comment type="caution">
    <text evidence="5">The sequence shown here is derived from an EMBL/GenBank/DDBJ whole genome shotgun (WGS) entry which is preliminary data.</text>
</comment>
<dbReference type="GO" id="GO:0006465">
    <property type="term" value="P:signal peptide processing"/>
    <property type="evidence" value="ECO:0007669"/>
    <property type="project" value="InterPro"/>
</dbReference>
<dbReference type="InterPro" id="IPR036286">
    <property type="entry name" value="LexA/Signal_pep-like_sf"/>
</dbReference>
<evidence type="ECO:0008006" key="6">
    <source>
        <dbReference type="Google" id="ProtNLM"/>
    </source>
</evidence>
<sequence>MYHEGNLFSNLDTWWDKHESKYTPLIINDLDFQKFIFENGFNKGDILFIIKAKPEKLKQGDVIIFNSGMKKNPIIHRIIKVEQRSGEYIFSTIGDNNNGQLSFEKEIHENQRANSA</sequence>
<dbReference type="SUPFAM" id="SSF51306">
    <property type="entry name" value="LexA/Signal peptidase"/>
    <property type="match status" value="1"/>
</dbReference>
<feature type="non-terminal residue" evidence="5">
    <location>
        <position position="116"/>
    </location>
</feature>
<keyword evidence="3" id="KW-1133">Transmembrane helix</keyword>
<organism evidence="5">
    <name type="scientific">marine sediment metagenome</name>
    <dbReference type="NCBI Taxonomy" id="412755"/>
    <lineage>
        <taxon>unclassified sequences</taxon>
        <taxon>metagenomes</taxon>
        <taxon>ecological metagenomes</taxon>
    </lineage>
</organism>
<evidence type="ECO:0000313" key="5">
    <source>
        <dbReference type="EMBL" id="GAH51700.1"/>
    </source>
</evidence>
<name>X1H3M1_9ZZZZ</name>